<dbReference type="GO" id="GO:0000978">
    <property type="term" value="F:RNA polymerase II cis-regulatory region sequence-specific DNA binding"/>
    <property type="evidence" value="ECO:0007669"/>
    <property type="project" value="TreeGrafter"/>
</dbReference>
<accession>A0A091QLU9</accession>
<feature type="non-terminal residue" evidence="9">
    <location>
        <position position="1"/>
    </location>
</feature>
<evidence type="ECO:0000256" key="3">
    <source>
        <dbReference type="ARBA" id="ARBA00022737"/>
    </source>
</evidence>
<evidence type="ECO:0000259" key="8">
    <source>
        <dbReference type="PROSITE" id="PS50157"/>
    </source>
</evidence>
<dbReference type="PROSITE" id="PS00028">
    <property type="entry name" value="ZINC_FINGER_C2H2_1"/>
    <property type="match status" value="2"/>
</dbReference>
<dbReference type="InterPro" id="IPR013087">
    <property type="entry name" value="Znf_C2H2_type"/>
</dbReference>
<dbReference type="InterPro" id="IPR036236">
    <property type="entry name" value="Znf_C2H2_sf"/>
</dbReference>
<dbReference type="Gene3D" id="3.30.160.60">
    <property type="entry name" value="Classic Zinc Finger"/>
    <property type="match status" value="2"/>
</dbReference>
<dbReference type="AlphaFoldDB" id="A0A091QLU9"/>
<gene>
    <name evidence="9" type="ORF">N332_04015</name>
</gene>
<dbReference type="FunFam" id="3.30.160.60:FF:000172">
    <property type="entry name" value="Zinc finger and SCAN domain containing 21"/>
    <property type="match status" value="1"/>
</dbReference>
<evidence type="ECO:0000313" key="10">
    <source>
        <dbReference type="Proteomes" id="UP000053369"/>
    </source>
</evidence>
<evidence type="ECO:0000256" key="4">
    <source>
        <dbReference type="ARBA" id="ARBA00022771"/>
    </source>
</evidence>
<feature type="domain" description="C2H2-type" evidence="8">
    <location>
        <begin position="1"/>
        <end position="28"/>
    </location>
</feature>
<feature type="non-terminal residue" evidence="9">
    <location>
        <position position="56"/>
    </location>
</feature>
<dbReference type="PROSITE" id="PS50157">
    <property type="entry name" value="ZINC_FINGER_C2H2_2"/>
    <property type="match status" value="2"/>
</dbReference>
<dbReference type="Pfam" id="PF13465">
    <property type="entry name" value="zf-H2C2_2"/>
    <property type="match status" value="1"/>
</dbReference>
<dbReference type="PANTHER" id="PTHR23226:SF416">
    <property type="entry name" value="FI01424P"/>
    <property type="match status" value="1"/>
</dbReference>
<keyword evidence="3" id="KW-0677">Repeat</keyword>
<dbReference type="SUPFAM" id="SSF57667">
    <property type="entry name" value="beta-beta-alpha zinc fingers"/>
    <property type="match status" value="1"/>
</dbReference>
<keyword evidence="2" id="KW-0479">Metal-binding</keyword>
<protein>
    <submittedName>
        <fullName evidence="9">Zinc finger protein 394</fullName>
    </submittedName>
</protein>
<dbReference type="GO" id="GO:0005634">
    <property type="term" value="C:nucleus"/>
    <property type="evidence" value="ECO:0007669"/>
    <property type="project" value="UniProtKB-SubCell"/>
</dbReference>
<evidence type="ECO:0000256" key="5">
    <source>
        <dbReference type="ARBA" id="ARBA00022833"/>
    </source>
</evidence>
<evidence type="ECO:0000256" key="6">
    <source>
        <dbReference type="ARBA" id="ARBA00023242"/>
    </source>
</evidence>
<evidence type="ECO:0000313" key="9">
    <source>
        <dbReference type="EMBL" id="KFQ27839.1"/>
    </source>
</evidence>
<keyword evidence="6" id="KW-0539">Nucleus</keyword>
<sequence length="56" mass="6546">YKCGKCGKSFAQSSILIRHQRIHSGERPYKCEECGKTFKHSTDLTKHQRTHTDERP</sequence>
<evidence type="ECO:0000256" key="2">
    <source>
        <dbReference type="ARBA" id="ARBA00022723"/>
    </source>
</evidence>
<comment type="subcellular location">
    <subcellularLocation>
        <location evidence="1">Nucleus</location>
    </subcellularLocation>
</comment>
<dbReference type="PANTHER" id="PTHR23226">
    <property type="entry name" value="ZINC FINGER AND SCAN DOMAIN-CONTAINING"/>
    <property type="match status" value="1"/>
</dbReference>
<dbReference type="GO" id="GO:0000981">
    <property type="term" value="F:DNA-binding transcription factor activity, RNA polymerase II-specific"/>
    <property type="evidence" value="ECO:0007669"/>
    <property type="project" value="TreeGrafter"/>
</dbReference>
<dbReference type="SMART" id="SM00355">
    <property type="entry name" value="ZnF_C2H2"/>
    <property type="match status" value="2"/>
</dbReference>
<keyword evidence="5" id="KW-0862">Zinc</keyword>
<dbReference type="Proteomes" id="UP000053369">
    <property type="component" value="Unassembled WGS sequence"/>
</dbReference>
<evidence type="ECO:0000256" key="1">
    <source>
        <dbReference type="ARBA" id="ARBA00004123"/>
    </source>
</evidence>
<dbReference type="GO" id="GO:0008270">
    <property type="term" value="F:zinc ion binding"/>
    <property type="evidence" value="ECO:0007669"/>
    <property type="project" value="UniProtKB-KW"/>
</dbReference>
<keyword evidence="10" id="KW-1185">Reference proteome</keyword>
<keyword evidence="4 7" id="KW-0863">Zinc-finger</keyword>
<dbReference type="FunFam" id="3.30.160.60:FF:000478">
    <property type="entry name" value="Zinc finger protein 133"/>
    <property type="match status" value="1"/>
</dbReference>
<reference evidence="9 10" key="1">
    <citation type="submission" date="2014-04" db="EMBL/GenBank/DDBJ databases">
        <title>Genome evolution of avian class.</title>
        <authorList>
            <person name="Zhang G."/>
            <person name="Li C."/>
        </authorList>
    </citation>
    <scope>NUCLEOTIDE SEQUENCE [LARGE SCALE GENOMIC DNA]</scope>
    <source>
        <strain evidence="9">BGI_N332</strain>
    </source>
</reference>
<feature type="domain" description="C2H2-type" evidence="8">
    <location>
        <begin position="29"/>
        <end position="56"/>
    </location>
</feature>
<dbReference type="EMBL" id="KK799682">
    <property type="protein sequence ID" value="KFQ27839.1"/>
    <property type="molecule type" value="Genomic_DNA"/>
</dbReference>
<organism evidence="9 10">
    <name type="scientific">Mesitornis unicolor</name>
    <name type="common">brown roatelo</name>
    <dbReference type="NCBI Taxonomy" id="54374"/>
    <lineage>
        <taxon>Eukaryota</taxon>
        <taxon>Metazoa</taxon>
        <taxon>Chordata</taxon>
        <taxon>Craniata</taxon>
        <taxon>Vertebrata</taxon>
        <taxon>Euteleostomi</taxon>
        <taxon>Archelosauria</taxon>
        <taxon>Archosauria</taxon>
        <taxon>Dinosauria</taxon>
        <taxon>Saurischia</taxon>
        <taxon>Theropoda</taxon>
        <taxon>Coelurosauria</taxon>
        <taxon>Aves</taxon>
        <taxon>Neognathae</taxon>
        <taxon>Neoaves</taxon>
        <taxon>Columbimorphae</taxon>
        <taxon>Mesitornithiformes</taxon>
        <taxon>Mesitornithidae</taxon>
        <taxon>Mesitornis</taxon>
    </lineage>
</organism>
<name>A0A091QLU9_9AVES</name>
<evidence type="ECO:0000256" key="7">
    <source>
        <dbReference type="PROSITE-ProRule" id="PRU00042"/>
    </source>
</evidence>
<proteinExistence type="predicted"/>